<dbReference type="InterPro" id="IPR000091">
    <property type="entry name" value="Huntingtin"/>
</dbReference>
<evidence type="ECO:0008006" key="11">
    <source>
        <dbReference type="Google" id="ProtNLM"/>
    </source>
</evidence>
<dbReference type="InterPro" id="IPR048412">
    <property type="entry name" value="Htt_bridge"/>
</dbReference>
<dbReference type="Pfam" id="PF12372">
    <property type="entry name" value="Htt_N-HEAT"/>
    <property type="match status" value="1"/>
</dbReference>
<feature type="region of interest" description="Disordered" evidence="8">
    <location>
        <begin position="941"/>
        <end position="960"/>
    </location>
</feature>
<evidence type="ECO:0000313" key="9">
    <source>
        <dbReference type="EnsemblMetazoa" id="XP_008206336"/>
    </source>
</evidence>
<keyword evidence="5" id="KW-0963">Cytoplasm</keyword>
<dbReference type="InterPro" id="IPR024613">
    <property type="entry name" value="Huntingtin_N_HEAT_rpt-2"/>
</dbReference>
<dbReference type="Proteomes" id="UP000002358">
    <property type="component" value="Chromosome 5"/>
</dbReference>
<dbReference type="InterPro" id="IPR011989">
    <property type="entry name" value="ARM-like"/>
</dbReference>
<dbReference type="GO" id="GO:0005634">
    <property type="term" value="C:nucleus"/>
    <property type="evidence" value="ECO:0007669"/>
    <property type="project" value="UniProtKB-SubCell"/>
</dbReference>
<feature type="compositionally biased region" description="Low complexity" evidence="8">
    <location>
        <begin position="1036"/>
        <end position="1046"/>
    </location>
</feature>
<keyword evidence="10" id="KW-1185">Reference proteome</keyword>
<evidence type="ECO:0000256" key="3">
    <source>
        <dbReference type="ARBA" id="ARBA00004496"/>
    </source>
</evidence>
<accession>A0A7M7HA07</accession>
<keyword evidence="6" id="KW-0539">Nucleus</keyword>
<dbReference type="SUPFAM" id="SSF48371">
    <property type="entry name" value="ARM repeat"/>
    <property type="match status" value="2"/>
</dbReference>
<dbReference type="Pfam" id="PF20926">
    <property type="entry name" value="Htt_N-HEAT_1"/>
    <property type="match status" value="1"/>
</dbReference>
<dbReference type="InterPro" id="IPR016024">
    <property type="entry name" value="ARM-type_fold"/>
</dbReference>
<comment type="subcellular location">
    <subcellularLocation>
        <location evidence="3">Cytoplasm</location>
    </subcellularLocation>
    <subcellularLocation>
        <location evidence="2">Nucleus</location>
    </subcellularLocation>
</comment>
<dbReference type="PANTHER" id="PTHR10170">
    <property type="entry name" value="HUNTINGTON DISEASE PROTEIN"/>
    <property type="match status" value="1"/>
</dbReference>
<evidence type="ECO:0000256" key="1">
    <source>
        <dbReference type="ARBA" id="ARBA00002907"/>
    </source>
</evidence>
<dbReference type="InterPro" id="IPR048411">
    <property type="entry name" value="Htt_N_HEAT_rpt-1"/>
</dbReference>
<feature type="repeat" description="HEAT" evidence="7">
    <location>
        <begin position="712"/>
        <end position="750"/>
    </location>
</feature>
<dbReference type="InterPro" id="IPR048413">
    <property type="entry name" value="Htt_C-HEAT_rpt"/>
</dbReference>
<dbReference type="InParanoid" id="A0A7M7HA07"/>
<feature type="compositionally biased region" description="Low complexity" evidence="8">
    <location>
        <begin position="945"/>
        <end position="960"/>
    </location>
</feature>
<dbReference type="InterPro" id="IPR028426">
    <property type="entry name" value="Huntingtin_fam"/>
</dbReference>
<evidence type="ECO:0000256" key="7">
    <source>
        <dbReference type="PROSITE-ProRule" id="PRU00103"/>
    </source>
</evidence>
<evidence type="ECO:0000256" key="4">
    <source>
        <dbReference type="ARBA" id="ARBA00007153"/>
    </source>
</evidence>
<dbReference type="Pfam" id="PF20925">
    <property type="entry name" value="Htt_bridge"/>
    <property type="match status" value="1"/>
</dbReference>
<gene>
    <name evidence="9" type="primary">100120106</name>
</gene>
<dbReference type="KEGG" id="nvi:100120106"/>
<name>A0A7M7HA07_NASVI</name>
<evidence type="ECO:0000256" key="5">
    <source>
        <dbReference type="ARBA" id="ARBA00022490"/>
    </source>
</evidence>
<dbReference type="FunCoup" id="A0A7M7HA07">
    <property type="interactions" value="1421"/>
</dbReference>
<evidence type="ECO:0000313" key="10">
    <source>
        <dbReference type="Proteomes" id="UP000002358"/>
    </source>
</evidence>
<dbReference type="GO" id="GO:0005737">
    <property type="term" value="C:cytoplasm"/>
    <property type="evidence" value="ECO:0007669"/>
    <property type="project" value="UniProtKB-SubCell"/>
</dbReference>
<sequence>MAALGIIAKAVENLRSLQIQESLATDHEDKKKEKIANCMALTNGISIASVKAAPQALNLSIETLLCLCDDSDSDVRTVADECLNKIIRAIADSYVLKVQFELYREIKRNGAARCLRAALWRFGLLSHMIRPVKAKVFALQLTPCILEIAKRREDIVIDTLSQSLPLILKTLGHYIPDKDIQALLEAFFKNVTSSEAILRRASANMILVTCLNCRKPLQFMNYVIEVLTDMLSRVAEGNMEEEEGKDDRVNMILGVFACLRLILPSIDANSDLTQDFNEDHILDHHICIYELSLFYTKFYTNHNVINAALETLAQLLQNPPKNVVSALLSKDGITQRINKLKERGKQWPSRISLSTTVYSEDNLESSSNLFESDIMDIPEIAPKVEKWMTDIADVMPTVEKAPSKLDISDSSQIIDTKDIDDYSGLIIGSIENESMELESNAGSDVGRFEKPIDTSLLHCSDPKEVEEDLDDTTVSIVSTHDVSLHQFMLQRNDLAIGSLLDNDVSLHYCCRFLVSSFLLTGSPGQLIPDKHFRVSVKSLALTCVGNMLKLYPKMLYDSLKKIPRKDPQVEDRQMISDILLFFKHSDPQIRGNVLLAVGYFLQGIFLQNNGCFSKESSESSVTIENLIQLILKGLEDESATTCRQTLTALGMFLPSLLESEESKYAILVLKVLPSLVKNPYFLVKIKLLEIVSELPYTTIEHVCGELQFQENIVNVLLKLLSDQDQRVRKAAGIAITKIVPCLYSQSPHEDAVTRKASLYAERYLTCVVGGPTDPTTPFYIEHKLLINSLVSPYDVLFRSSSQDRGSRERTDEALSRILGHLVDRLLVPSTKYTAYGCCEALSLLSETFLTTIYPKAWDCFVPAGRVAVKKAVKKTAVRPDSADCCFGFTNEMLSPISNNLFCQSIILLSSSPLSLDLCMHRHLLLLAGNIASGIATTNSRQMHASNSSSSSTSSKSETETTGGDFKYWTFFKDKQSSRNMEQLLVHVMRVLNIFQHVVEDLPSPIQTVSKSSLASLSPAQSLSPKRKLLPDHQSSKSKSSSSSSGSSEHHHRLGFRFGGKEQMGSLSNNAHYLRLYELLRAAHANYRVTLDQDASELYVGLLNACLQVLSQILEVASINEAGRIAEELLSYLQSTVLLSSTYTVQCVRQLLKCLFGTNLVARWQDIYDAQAKQEKRENSGLQDEEFRKAEFEVERGFYEQCFQKPAKLMVERIKGIGSNCRGGNEPDATHRTLVTSLHRKEDRKVSSILKMLSRNSDQNSVGSFIRLFEPLVIKSLIQYTISNSVPLQCQVLMLLSQLVQLHINYCLMDSDKIFIGFVMKQFEFIEEGHIGLTEQLLPRIFDFLVRLSYEKYHSKLIIGVPKIIQLCDGLMASGQPPLTHCIPALVPVVEEMFLARNTPANVSEEKELETTREVLISMMLRLVEYPQIIELLAKCLTESRLSNDGNGEEKWRRWSRQTMDTLLPMLATRKVRVESKRAYFALVKLFSAVSPTVFRPVDPLLRVLFTMPPPVGKNLISCSQYNVPSTSKNILEFKRWIGMVNLIIMSLISYAKEEVMLARLSDVTSSVTDLPEILLIPDSSRPISGDPLNVSGLLESFSMPPERILARFIFRVIGSMSSAFVEMFQGAKLKPLNDTNESDEDEYVIHQFTLLLQLCIHMFETGSHCKVANASMQLVKGDNIPKDERLSLNDLNEVMMEIGSSCPILTCQWTYLLTLLGFDDMSFWSRVIGYPSDNVEAEKSLGSINAKILRRASTILFCDYVCENVSSDSERLSWLLLHHIETMIGLADESPVRELVAVAVHRDPVASGLFLRAVSDNCCRNGQLIGGPSFIKKLLQCLEGAHQSQSGQLLTVLVPRLLQSKYLALSRMAAKIASRRVEVLLALGKEEAMMQLSREDFKAIMNVLKKENMTKKHGALIGLLNKLATSHYELEALELDHSKPFNPLEVKSIKLDRAWYLSQVRSRCCNPCVSYGCYESAWLLNHLNLDECLEIFSLDDFNVKLLQDCIIVGARLTAQASQQLELDRSVKPTDNSESVLYKAAKISLIGRLRSILQELPASHEIFLPIQNLNDKPKQSNYTSNLSSLLLDKAYRTSLFLLIPAVTSYISCLPKLSHSLDAVHEESFARFALLCLESAHFLLLQQMTTPRELGLSLKCASIILQDPSASSAFDSSPEHHSWVCSAAAALTEIVGHFCKSSDDDELPGIEKGCSGLQEALEAGKETKSYAIACLRMSMLVAWLEKRQKSGEEGRRQEIPSFFAKPIKSLIISVARQPLVNSFVLTPPLLWKNGCAIVGTGPTKCHFTLFLSEPNYIPELDVLEEFIFRISLLGWNSRQQFEEIWMVLLGVLNVSQLQNEMESETSTSLSHTASLAVQAIANLLVQTLLLPCPGNPNNGMPIKHTRDPQLSLHKKSTKRLFFVQDLLLWKYENSNIVSTATTVPVLEHLFNRGNLEPRTIDPHNYSYGQLSISYLWSLCSLHEDKLSSSTLSLKKRRDEALAAASLDVNSCIRFLLELYASWMSAGTKLPPRLLYEVVKSLLFVSEMFVERSQFQWMLESCLELWKVHLAEDEILRKHLIVAVCKASAVLTPLDPETLDKVKRSVDVGLKGSLSMRIATLHGILYILQSAVLANCEETMSAMHPLAIEYIQRYIDPRDSNRVTSQSEEHQCTLWALVFFLLEHAEDSPPDVEAPAVLELILSLVSSQGISTSLHRMLLQGLERLVATKSVIGKVSEQVVKISIERLRQANPALSLPALQLFLTCMYTDTADRFNQPELEEPLPDIEPEILVRSIERSAVIFDKIKKGYPMEVEILCAVLSEVLIDFFPPLEILTKVIGEFLSPQQPHPRLMSAIVFKICERACNSTQLGLLQTWVVFSIQNFIQSLPLIMSTWCLSCFFISTSTNPWLRALFPHVQSRIGKYEYEDKKILCLAASDFYSQLTNESQRETFIKTFEDAAKTPGTPFGDILASF</sequence>
<dbReference type="InterPro" id="IPR021133">
    <property type="entry name" value="HEAT_type_2"/>
</dbReference>
<dbReference type="SMR" id="A0A7M7HA07"/>
<protein>
    <recommendedName>
        <fullName evidence="11">Huntingtin</fullName>
    </recommendedName>
</protein>
<evidence type="ECO:0000256" key="6">
    <source>
        <dbReference type="ARBA" id="ARBA00023242"/>
    </source>
</evidence>
<evidence type="ECO:0000256" key="2">
    <source>
        <dbReference type="ARBA" id="ARBA00004123"/>
    </source>
</evidence>
<dbReference type="PANTHER" id="PTHR10170:SF10">
    <property type="entry name" value="HUNTINGTIN"/>
    <property type="match status" value="1"/>
</dbReference>
<organism evidence="9 10">
    <name type="scientific">Nasonia vitripennis</name>
    <name type="common">Parasitic wasp</name>
    <dbReference type="NCBI Taxonomy" id="7425"/>
    <lineage>
        <taxon>Eukaryota</taxon>
        <taxon>Metazoa</taxon>
        <taxon>Ecdysozoa</taxon>
        <taxon>Arthropoda</taxon>
        <taxon>Hexapoda</taxon>
        <taxon>Insecta</taxon>
        <taxon>Pterygota</taxon>
        <taxon>Neoptera</taxon>
        <taxon>Endopterygota</taxon>
        <taxon>Hymenoptera</taxon>
        <taxon>Apocrita</taxon>
        <taxon>Proctotrupomorpha</taxon>
        <taxon>Chalcidoidea</taxon>
        <taxon>Pteromalidae</taxon>
        <taxon>Pteromalinae</taxon>
        <taxon>Nasonia</taxon>
    </lineage>
</organism>
<feature type="region of interest" description="Disordered" evidence="8">
    <location>
        <begin position="1016"/>
        <end position="1051"/>
    </location>
</feature>
<dbReference type="PROSITE" id="PS50077">
    <property type="entry name" value="HEAT_REPEAT"/>
    <property type="match status" value="1"/>
</dbReference>
<dbReference type="OrthoDB" id="10065698at2759"/>
<reference evidence="9" key="1">
    <citation type="submission" date="2021-01" db="UniProtKB">
        <authorList>
            <consortium name="EnsemblMetazoa"/>
        </authorList>
    </citation>
    <scope>IDENTIFICATION</scope>
</reference>
<comment type="function">
    <text evidence="1">May play a role in microtubule-mediated transport or vesicle function.</text>
</comment>
<proteinExistence type="inferred from homology"/>
<evidence type="ECO:0000256" key="8">
    <source>
        <dbReference type="SAM" id="MobiDB-lite"/>
    </source>
</evidence>
<dbReference type="PRINTS" id="PR00375">
    <property type="entry name" value="HUNTINGTIN"/>
</dbReference>
<dbReference type="Pfam" id="PF20927">
    <property type="entry name" value="Htt_C-HEAT"/>
    <property type="match status" value="2"/>
</dbReference>
<comment type="similarity">
    <text evidence="4">Belongs to the huntingtin family.</text>
</comment>
<dbReference type="EnsemblMetazoa" id="XM_008208114">
    <property type="protein sequence ID" value="XP_008206336"/>
    <property type="gene ID" value="LOC100120106"/>
</dbReference>
<dbReference type="Gene3D" id="1.25.10.10">
    <property type="entry name" value="Leucine-rich Repeat Variant"/>
    <property type="match status" value="2"/>
</dbReference>